<accession>A0ACD5XSG7</accession>
<protein>
    <submittedName>
        <fullName evidence="1">Uncharacterized protein</fullName>
    </submittedName>
</protein>
<dbReference type="Proteomes" id="UP001732700">
    <property type="component" value="Chromosome 5C"/>
</dbReference>
<sequence length="481" mass="52105">MDYSAGSFFSSWPSNSASENYSFVDGSVESYAEEGSMPPTGYFGARSDHNLNFDEHEKNTTILTNECLQYNTQTGLLPGENLSEDKPSNNLVEFQQHQNNGSLQSNLMTPGILQCNSTPGTFDPQLDTPGLLELPHALSSSIESNDSEISAFLADVQAVSSASTLCSTYQNVPSYMEPVNLEAFSFQRAQNAAMFNTSRSNGNLSVFDKATMASLHDNKDFANSSISSFATAQQSHLATGGLKAEQQEQYTMCNIPLPSLVSGSPVAVTEPQEALIPSKITSMIHNNKSEYPVPISRSSDAQHQANSAHGNSVSAKPRARARRGQATDPHSIAERLRREKISERMKNLQDLVPNSNKADKSSMLDEIIDYVKFLQLQVKVLSMSRLGAPGAVLPLLADSQTEGRSNSPPSDQTISQGLLDVADPEDSLVFEQEVIKLMETSITSAMQYLQNKGLCLMPIALASAITHQKGMSGAAIPPPKR</sequence>
<name>A0ACD5XSG7_AVESA</name>
<dbReference type="EnsemblPlants" id="AVESA.00010b.r2.5CG0871250.1">
    <property type="protein sequence ID" value="AVESA.00010b.r2.5CG0871250.1.CDS"/>
    <property type="gene ID" value="AVESA.00010b.r2.5CG0871250"/>
</dbReference>
<reference evidence="1" key="2">
    <citation type="submission" date="2025-09" db="UniProtKB">
        <authorList>
            <consortium name="EnsemblPlants"/>
        </authorList>
    </citation>
    <scope>IDENTIFICATION</scope>
</reference>
<organism evidence="1 2">
    <name type="scientific">Avena sativa</name>
    <name type="common">Oat</name>
    <dbReference type="NCBI Taxonomy" id="4498"/>
    <lineage>
        <taxon>Eukaryota</taxon>
        <taxon>Viridiplantae</taxon>
        <taxon>Streptophyta</taxon>
        <taxon>Embryophyta</taxon>
        <taxon>Tracheophyta</taxon>
        <taxon>Spermatophyta</taxon>
        <taxon>Magnoliopsida</taxon>
        <taxon>Liliopsida</taxon>
        <taxon>Poales</taxon>
        <taxon>Poaceae</taxon>
        <taxon>BOP clade</taxon>
        <taxon>Pooideae</taxon>
        <taxon>Poodae</taxon>
        <taxon>Poeae</taxon>
        <taxon>Poeae Chloroplast Group 1 (Aveneae type)</taxon>
        <taxon>Aveninae</taxon>
        <taxon>Avena</taxon>
    </lineage>
</organism>
<evidence type="ECO:0000313" key="2">
    <source>
        <dbReference type="Proteomes" id="UP001732700"/>
    </source>
</evidence>
<reference evidence="1" key="1">
    <citation type="submission" date="2021-05" db="EMBL/GenBank/DDBJ databases">
        <authorList>
            <person name="Scholz U."/>
            <person name="Mascher M."/>
            <person name="Fiebig A."/>
        </authorList>
    </citation>
    <scope>NUCLEOTIDE SEQUENCE [LARGE SCALE GENOMIC DNA]</scope>
</reference>
<proteinExistence type="predicted"/>
<keyword evidence="2" id="KW-1185">Reference proteome</keyword>
<evidence type="ECO:0000313" key="1">
    <source>
        <dbReference type="EnsemblPlants" id="AVESA.00010b.r2.5CG0871250.1.CDS"/>
    </source>
</evidence>